<dbReference type="AlphaFoldDB" id="A0A2I9DMF5"/>
<proteinExistence type="predicted"/>
<reference evidence="2" key="1">
    <citation type="submission" date="2018-01" db="EMBL/GenBank/DDBJ databases">
        <title>Draft Genome Sequence of the Radioresistant Bacterium Deinococcus aerius TR0125, Isolated from the Higher Atmosphere above Japan.</title>
        <authorList>
            <person name="Satoh K."/>
            <person name="Arai H."/>
            <person name="Sanzen T."/>
            <person name="Kawaguchi Y."/>
            <person name="Hayashi H."/>
            <person name="Yokobori S."/>
            <person name="Yamagishi A."/>
            <person name="Oono Y."/>
            <person name="Narumi I."/>
        </authorList>
    </citation>
    <scope>NUCLEOTIDE SEQUENCE [LARGE SCALE GENOMIC DNA]</scope>
    <source>
        <strain evidence="2">TR0125</strain>
    </source>
</reference>
<evidence type="ECO:0000313" key="1">
    <source>
        <dbReference type="EMBL" id="GBF06191.1"/>
    </source>
</evidence>
<comment type="caution">
    <text evidence="1">The sequence shown here is derived from an EMBL/GenBank/DDBJ whole genome shotgun (WGS) entry which is preliminary data.</text>
</comment>
<dbReference type="RefSeq" id="WP_103129578.1">
    <property type="nucleotide sequence ID" value="NZ_BFAG01000007.1"/>
</dbReference>
<protein>
    <submittedName>
        <fullName evidence="1">Uncharacterized protein</fullName>
    </submittedName>
</protein>
<evidence type="ECO:0000313" key="2">
    <source>
        <dbReference type="Proteomes" id="UP000236569"/>
    </source>
</evidence>
<organism evidence="1 2">
    <name type="scientific">Deinococcus aerius</name>
    <dbReference type="NCBI Taxonomy" id="200253"/>
    <lineage>
        <taxon>Bacteria</taxon>
        <taxon>Thermotogati</taxon>
        <taxon>Deinococcota</taxon>
        <taxon>Deinococci</taxon>
        <taxon>Deinococcales</taxon>
        <taxon>Deinococcaceae</taxon>
        <taxon>Deinococcus</taxon>
    </lineage>
</organism>
<dbReference type="Proteomes" id="UP000236569">
    <property type="component" value="Unassembled WGS sequence"/>
</dbReference>
<gene>
    <name evidence="1" type="ORF">DAERI_070189</name>
</gene>
<sequence length="127" mass="13784">MTTTTLHRVSALSGGAQAVVAAARELREAKQFLRAGHLVRGVQRHERAKRELYQATHALTGSGPTPTESGGAPLLDSFQAFLVALQDFRGAYDRRRADTSDGHATRALIEAEKKVIGELGRLEHVLN</sequence>
<keyword evidence="2" id="KW-1185">Reference proteome</keyword>
<dbReference type="EMBL" id="BFAG01000007">
    <property type="protein sequence ID" value="GBF06191.1"/>
    <property type="molecule type" value="Genomic_DNA"/>
</dbReference>
<dbReference type="OrthoDB" id="73096at2"/>
<name>A0A2I9DMF5_9DEIO</name>
<accession>A0A2I9DMF5</accession>